<keyword evidence="2" id="KW-1185">Reference proteome</keyword>
<gene>
    <name evidence="1" type="ORF">GCM10011583_18130</name>
</gene>
<evidence type="ECO:0008006" key="3">
    <source>
        <dbReference type="Google" id="ProtNLM"/>
    </source>
</evidence>
<protein>
    <recommendedName>
        <fullName evidence="3">HTH merR-type domain-containing protein</fullName>
    </recommendedName>
</protein>
<dbReference type="Proteomes" id="UP000660265">
    <property type="component" value="Unassembled WGS sequence"/>
</dbReference>
<accession>A0ABQ2E1C1</accession>
<comment type="caution">
    <text evidence="1">The sequence shown here is derived from an EMBL/GenBank/DDBJ whole genome shotgun (WGS) entry which is preliminary data.</text>
</comment>
<dbReference type="RefSeq" id="WP_189106842.1">
    <property type="nucleotide sequence ID" value="NZ_BMMV01000005.1"/>
</dbReference>
<organism evidence="1 2">
    <name type="scientific">Streptomyces camponoticapitis</name>
    <dbReference type="NCBI Taxonomy" id="1616125"/>
    <lineage>
        <taxon>Bacteria</taxon>
        <taxon>Bacillati</taxon>
        <taxon>Actinomycetota</taxon>
        <taxon>Actinomycetes</taxon>
        <taxon>Kitasatosporales</taxon>
        <taxon>Streptomycetaceae</taxon>
        <taxon>Streptomyces</taxon>
    </lineage>
</organism>
<evidence type="ECO:0000313" key="2">
    <source>
        <dbReference type="Proteomes" id="UP000660265"/>
    </source>
</evidence>
<sequence length="80" mass="8984">MHPTQLYPEDLVYGTEAERITGVPGHVIRQWASRGKIQRFRGDGRPNGQGHGQRTMYALPEIRQQAAGYRAMPQRAPKAA</sequence>
<dbReference type="EMBL" id="BMMV01000005">
    <property type="protein sequence ID" value="GGJ86910.1"/>
    <property type="molecule type" value="Genomic_DNA"/>
</dbReference>
<reference evidence="2" key="1">
    <citation type="journal article" date="2019" name="Int. J. Syst. Evol. Microbiol.">
        <title>The Global Catalogue of Microorganisms (GCM) 10K type strain sequencing project: providing services to taxonomists for standard genome sequencing and annotation.</title>
        <authorList>
            <consortium name="The Broad Institute Genomics Platform"/>
            <consortium name="The Broad Institute Genome Sequencing Center for Infectious Disease"/>
            <person name="Wu L."/>
            <person name="Ma J."/>
        </authorList>
    </citation>
    <scope>NUCLEOTIDE SEQUENCE [LARGE SCALE GENOMIC DNA]</scope>
    <source>
        <strain evidence="2">CGMCC 4.7275</strain>
    </source>
</reference>
<proteinExistence type="predicted"/>
<evidence type="ECO:0000313" key="1">
    <source>
        <dbReference type="EMBL" id="GGJ86910.1"/>
    </source>
</evidence>
<name>A0ABQ2E1C1_9ACTN</name>